<accession>A0A4C1VIL0</accession>
<keyword evidence="2" id="KW-1185">Reference proteome</keyword>
<dbReference type="AlphaFoldDB" id="A0A4C1VIL0"/>
<name>A0A4C1VIL0_EUMVA</name>
<reference evidence="1 2" key="1">
    <citation type="journal article" date="2019" name="Commun. Biol.">
        <title>The bagworm genome reveals a unique fibroin gene that provides high tensile strength.</title>
        <authorList>
            <person name="Kono N."/>
            <person name="Nakamura H."/>
            <person name="Ohtoshi R."/>
            <person name="Tomita M."/>
            <person name="Numata K."/>
            <person name="Arakawa K."/>
        </authorList>
    </citation>
    <scope>NUCLEOTIDE SEQUENCE [LARGE SCALE GENOMIC DNA]</scope>
</reference>
<protein>
    <submittedName>
        <fullName evidence="1">Uncharacterized protein</fullName>
    </submittedName>
</protein>
<organism evidence="1 2">
    <name type="scientific">Eumeta variegata</name>
    <name type="common">Bagworm moth</name>
    <name type="synonym">Eumeta japonica</name>
    <dbReference type="NCBI Taxonomy" id="151549"/>
    <lineage>
        <taxon>Eukaryota</taxon>
        <taxon>Metazoa</taxon>
        <taxon>Ecdysozoa</taxon>
        <taxon>Arthropoda</taxon>
        <taxon>Hexapoda</taxon>
        <taxon>Insecta</taxon>
        <taxon>Pterygota</taxon>
        <taxon>Neoptera</taxon>
        <taxon>Endopterygota</taxon>
        <taxon>Lepidoptera</taxon>
        <taxon>Glossata</taxon>
        <taxon>Ditrysia</taxon>
        <taxon>Tineoidea</taxon>
        <taxon>Psychidae</taxon>
        <taxon>Oiketicinae</taxon>
        <taxon>Eumeta</taxon>
    </lineage>
</organism>
<dbReference type="Proteomes" id="UP000299102">
    <property type="component" value="Unassembled WGS sequence"/>
</dbReference>
<proteinExistence type="predicted"/>
<sequence length="81" mass="9418">MCIFYIRDVQVVRKSEAGTSLRRPQKNGTRILFTATKIVKTSLKDEVRFRRGPSPHPCTPRHLFQYFFVVIRLPDAGKPED</sequence>
<gene>
    <name evidence="1" type="ORF">EVAR_36303_1</name>
</gene>
<dbReference type="EMBL" id="BGZK01000347">
    <property type="protein sequence ID" value="GBP38351.1"/>
    <property type="molecule type" value="Genomic_DNA"/>
</dbReference>
<evidence type="ECO:0000313" key="2">
    <source>
        <dbReference type="Proteomes" id="UP000299102"/>
    </source>
</evidence>
<evidence type="ECO:0000313" key="1">
    <source>
        <dbReference type="EMBL" id="GBP38351.1"/>
    </source>
</evidence>
<comment type="caution">
    <text evidence="1">The sequence shown here is derived from an EMBL/GenBank/DDBJ whole genome shotgun (WGS) entry which is preliminary data.</text>
</comment>